<dbReference type="InterPro" id="IPR001752">
    <property type="entry name" value="Kinesin_motor_dom"/>
</dbReference>
<dbReference type="GO" id="GO:0003777">
    <property type="term" value="F:microtubule motor activity"/>
    <property type="evidence" value="ECO:0007669"/>
    <property type="project" value="InterPro"/>
</dbReference>
<dbReference type="GO" id="GO:0007018">
    <property type="term" value="P:microtubule-based movement"/>
    <property type="evidence" value="ECO:0007669"/>
    <property type="project" value="InterPro"/>
</dbReference>
<evidence type="ECO:0000313" key="5">
    <source>
        <dbReference type="Proteomes" id="UP001497480"/>
    </source>
</evidence>
<reference evidence="4 5" key="1">
    <citation type="submission" date="2024-03" db="EMBL/GenBank/DDBJ databases">
        <authorList>
            <person name="Martinez-Hernandez J."/>
        </authorList>
    </citation>
    <scope>NUCLEOTIDE SEQUENCE [LARGE SCALE GENOMIC DNA]</scope>
</reference>
<dbReference type="Proteomes" id="UP001497480">
    <property type="component" value="Unassembled WGS sequence"/>
</dbReference>
<proteinExistence type="inferred from homology"/>
<keyword evidence="1" id="KW-0505">Motor protein</keyword>
<dbReference type="EMBL" id="CAXHTB010000023">
    <property type="protein sequence ID" value="CAL0331056.1"/>
    <property type="molecule type" value="Genomic_DNA"/>
</dbReference>
<dbReference type="GO" id="GO:0008017">
    <property type="term" value="F:microtubule binding"/>
    <property type="evidence" value="ECO:0007669"/>
    <property type="project" value="InterPro"/>
</dbReference>
<dbReference type="PROSITE" id="PS50067">
    <property type="entry name" value="KINESIN_MOTOR_2"/>
    <property type="match status" value="1"/>
</dbReference>
<evidence type="ECO:0000313" key="4">
    <source>
        <dbReference type="EMBL" id="CAL0331056.1"/>
    </source>
</evidence>
<protein>
    <recommendedName>
        <fullName evidence="3">Kinesin motor domain-containing protein</fullName>
    </recommendedName>
</protein>
<dbReference type="SUPFAM" id="SSF52540">
    <property type="entry name" value="P-loop containing nucleoside triphosphate hydrolases"/>
    <property type="match status" value="1"/>
</dbReference>
<keyword evidence="5" id="KW-1185">Reference proteome</keyword>
<accession>A0AAV1YAN0</accession>
<evidence type="ECO:0000259" key="3">
    <source>
        <dbReference type="PROSITE" id="PS50067"/>
    </source>
</evidence>
<organism evidence="4 5">
    <name type="scientific">Lupinus luteus</name>
    <name type="common">European yellow lupine</name>
    <dbReference type="NCBI Taxonomy" id="3873"/>
    <lineage>
        <taxon>Eukaryota</taxon>
        <taxon>Viridiplantae</taxon>
        <taxon>Streptophyta</taxon>
        <taxon>Embryophyta</taxon>
        <taxon>Tracheophyta</taxon>
        <taxon>Spermatophyta</taxon>
        <taxon>Magnoliopsida</taxon>
        <taxon>eudicotyledons</taxon>
        <taxon>Gunneridae</taxon>
        <taxon>Pentapetalae</taxon>
        <taxon>rosids</taxon>
        <taxon>fabids</taxon>
        <taxon>Fabales</taxon>
        <taxon>Fabaceae</taxon>
        <taxon>Papilionoideae</taxon>
        <taxon>50 kb inversion clade</taxon>
        <taxon>genistoids sensu lato</taxon>
        <taxon>core genistoids</taxon>
        <taxon>Genisteae</taxon>
        <taxon>Lupinus</taxon>
    </lineage>
</organism>
<dbReference type="Pfam" id="PF00225">
    <property type="entry name" value="Kinesin"/>
    <property type="match status" value="1"/>
</dbReference>
<evidence type="ECO:0000256" key="2">
    <source>
        <dbReference type="PROSITE-ProRule" id="PRU00283"/>
    </source>
</evidence>
<dbReference type="Gene3D" id="3.40.850.10">
    <property type="entry name" value="Kinesin motor domain"/>
    <property type="match status" value="2"/>
</dbReference>
<dbReference type="PANTHER" id="PTHR47968:SF61">
    <property type="entry name" value="ATP-BINDING MICROTUBULE MOTOR FAMILY PROTEIN"/>
    <property type="match status" value="1"/>
</dbReference>
<comment type="caution">
    <text evidence="4">The sequence shown here is derived from an EMBL/GenBank/DDBJ whole genome shotgun (WGS) entry which is preliminary data.</text>
</comment>
<dbReference type="AlphaFoldDB" id="A0AAV1YAN0"/>
<comment type="caution">
    <text evidence="2">Lacks conserved residue(s) required for the propagation of feature annotation.</text>
</comment>
<comment type="similarity">
    <text evidence="2">Belongs to the TRAFAC class myosin-kinesin ATPase superfamily. Kinesin family.</text>
</comment>
<dbReference type="InterPro" id="IPR027640">
    <property type="entry name" value="Kinesin-like_fam"/>
</dbReference>
<name>A0AAV1YAN0_LUPLU</name>
<dbReference type="InterPro" id="IPR036961">
    <property type="entry name" value="Kinesin_motor_dom_sf"/>
</dbReference>
<dbReference type="GO" id="GO:0005524">
    <property type="term" value="F:ATP binding"/>
    <property type="evidence" value="ECO:0007669"/>
    <property type="project" value="InterPro"/>
</dbReference>
<gene>
    <name evidence="4" type="ORF">LLUT_LOCUS32116</name>
</gene>
<dbReference type="PANTHER" id="PTHR47968">
    <property type="entry name" value="CENTROMERE PROTEIN E"/>
    <property type="match status" value="1"/>
</dbReference>
<dbReference type="InterPro" id="IPR027417">
    <property type="entry name" value="P-loop_NTPase"/>
</dbReference>
<sequence length="203" mass="22245">MTGITEYAHKEREFAVKFSAMEIYNEVVRVLLSANATPLRVLDDPKKTCLQGLSLHQAKRGISHSFIAVSDNNNGDSFTARRRLDITARAASASKTIEAEAVEGGGNTAKAGLKAKDQVLYTSSFFGDELLMFIGAEVDVKRLPKRPAPPRFGRKLTETQKNFVDLVGSERASQALSAGTRLREGSHINRSLLTLGTVIRKLR</sequence>
<feature type="domain" description="Kinesin motor" evidence="3">
    <location>
        <begin position="1"/>
        <end position="203"/>
    </location>
</feature>
<evidence type="ECO:0000256" key="1">
    <source>
        <dbReference type="ARBA" id="ARBA00023175"/>
    </source>
</evidence>